<feature type="compositionally biased region" description="Polar residues" evidence="1">
    <location>
        <begin position="1"/>
        <end position="19"/>
    </location>
</feature>
<evidence type="ECO:0000313" key="3">
    <source>
        <dbReference type="Proteomes" id="UP001275440"/>
    </source>
</evidence>
<sequence length="223" mass="23839">MSQEATVSQSNWPPTSAHSPTGDGLPAIAAVLHVTMGSEDLAGEPGTQPSVGRVDVYHLPAVDLTSVQGLILGSSVDQIFLERNRDLLTGFVTRGGRIAVMGHALTDFLPGLGVWRKIAYTGPKDLAITLADPHPVWAGVDPADLSSRKGVTGFYARGYVDKIPENAIVTTRIGRHALPLDFVYPLGDGQVLVHGGNDLTGWKDDPNTSARMTPQLIDWLTQR</sequence>
<dbReference type="InterPro" id="IPR029062">
    <property type="entry name" value="Class_I_gatase-like"/>
</dbReference>
<evidence type="ECO:0008006" key="4">
    <source>
        <dbReference type="Google" id="ProtNLM"/>
    </source>
</evidence>
<dbReference type="Proteomes" id="UP001275440">
    <property type="component" value="Unassembled WGS sequence"/>
</dbReference>
<proteinExistence type="predicted"/>
<name>A0ABU3WMI1_9NOCA</name>
<feature type="region of interest" description="Disordered" evidence="1">
    <location>
        <begin position="1"/>
        <end position="20"/>
    </location>
</feature>
<keyword evidence="3" id="KW-1185">Reference proteome</keyword>
<comment type="caution">
    <text evidence="2">The sequence shown here is derived from an EMBL/GenBank/DDBJ whole genome shotgun (WGS) entry which is preliminary data.</text>
</comment>
<dbReference type="EMBL" id="WBMO01000001">
    <property type="protein sequence ID" value="MDV2475201.1"/>
    <property type="molecule type" value="Genomic_DNA"/>
</dbReference>
<evidence type="ECO:0000256" key="1">
    <source>
        <dbReference type="SAM" id="MobiDB-lite"/>
    </source>
</evidence>
<accession>A0ABU3WMI1</accession>
<evidence type="ECO:0000313" key="2">
    <source>
        <dbReference type="EMBL" id="MDV2475201.1"/>
    </source>
</evidence>
<reference evidence="2 3" key="1">
    <citation type="submission" date="2019-10" db="EMBL/GenBank/DDBJ databases">
        <title>Draft Genome Assembly of Rhodococcus zopfii DSM44189.</title>
        <authorList>
            <person name="Sutton J.M."/>
            <person name="Akob D.M."/>
            <person name="Bushman T.J."/>
        </authorList>
    </citation>
    <scope>NUCLEOTIDE SEQUENCE [LARGE SCALE GENOMIC DNA]</scope>
    <source>
        <strain evidence="2 3">DSM 44189</strain>
    </source>
</reference>
<organism evidence="2 3">
    <name type="scientific">Rhodococcus zopfii</name>
    <dbReference type="NCBI Taxonomy" id="43772"/>
    <lineage>
        <taxon>Bacteria</taxon>
        <taxon>Bacillati</taxon>
        <taxon>Actinomycetota</taxon>
        <taxon>Actinomycetes</taxon>
        <taxon>Mycobacteriales</taxon>
        <taxon>Nocardiaceae</taxon>
        <taxon>Rhodococcus</taxon>
    </lineage>
</organism>
<gene>
    <name evidence="2" type="ORF">F8M49_06735</name>
</gene>
<protein>
    <recommendedName>
        <fullName evidence="4">ThuA-like domain-containing protein</fullName>
    </recommendedName>
</protein>
<dbReference type="SUPFAM" id="SSF52317">
    <property type="entry name" value="Class I glutamine amidotransferase-like"/>
    <property type="match status" value="1"/>
</dbReference>